<dbReference type="RefSeq" id="WP_189003146.1">
    <property type="nucleotide sequence ID" value="NZ_BMOD01000009.1"/>
</dbReference>
<dbReference type="SUPFAM" id="SSF55073">
    <property type="entry name" value="Nucleotide cyclase"/>
    <property type="match status" value="1"/>
</dbReference>
<accession>A0ABQ2D207</accession>
<dbReference type="SUPFAM" id="SSF55781">
    <property type="entry name" value="GAF domain-like"/>
    <property type="match status" value="1"/>
</dbReference>
<feature type="domain" description="PAC" evidence="2">
    <location>
        <begin position="661"/>
        <end position="714"/>
    </location>
</feature>
<reference evidence="5" key="1">
    <citation type="journal article" date="2019" name="Int. J. Syst. Evol. Microbiol.">
        <title>The Global Catalogue of Microorganisms (GCM) 10K type strain sequencing project: providing services to taxonomists for standard genome sequencing and annotation.</title>
        <authorList>
            <consortium name="The Broad Institute Genomics Platform"/>
            <consortium name="The Broad Institute Genome Sequencing Center for Infectious Disease"/>
            <person name="Wu L."/>
            <person name="Ma J."/>
        </authorList>
    </citation>
    <scope>NUCLEOTIDE SEQUENCE [LARGE SCALE GENOMIC DNA]</scope>
    <source>
        <strain evidence="5">JCM 14370</strain>
    </source>
</reference>
<dbReference type="Gene3D" id="3.30.450.20">
    <property type="entry name" value="PAS domain"/>
    <property type="match status" value="5"/>
</dbReference>
<protein>
    <recommendedName>
        <fullName evidence="6">Diguanylate cyclase</fullName>
    </recommendedName>
</protein>
<evidence type="ECO:0000259" key="1">
    <source>
        <dbReference type="PROSITE" id="PS50112"/>
    </source>
</evidence>
<proteinExistence type="predicted"/>
<dbReference type="Gene3D" id="3.30.450.40">
    <property type="match status" value="1"/>
</dbReference>
<dbReference type="PROSITE" id="PS50113">
    <property type="entry name" value="PAC"/>
    <property type="match status" value="3"/>
</dbReference>
<dbReference type="NCBIfam" id="TIGR00229">
    <property type="entry name" value="sensory_box"/>
    <property type="match status" value="4"/>
</dbReference>
<evidence type="ECO:0000259" key="3">
    <source>
        <dbReference type="PROSITE" id="PS50887"/>
    </source>
</evidence>
<feature type="domain" description="PAC" evidence="2">
    <location>
        <begin position="159"/>
        <end position="211"/>
    </location>
</feature>
<keyword evidence="5" id="KW-1185">Reference proteome</keyword>
<dbReference type="PROSITE" id="PS50887">
    <property type="entry name" value="GGDEF"/>
    <property type="match status" value="1"/>
</dbReference>
<dbReference type="InterPro" id="IPR013655">
    <property type="entry name" value="PAS_fold_3"/>
</dbReference>
<evidence type="ECO:0000313" key="5">
    <source>
        <dbReference type="Proteomes" id="UP000632222"/>
    </source>
</evidence>
<dbReference type="NCBIfam" id="TIGR00254">
    <property type="entry name" value="GGDEF"/>
    <property type="match status" value="1"/>
</dbReference>
<dbReference type="InterPro" id="IPR001610">
    <property type="entry name" value="PAC"/>
</dbReference>
<sequence length="1039" mass="119019">MTLPDPRSLQCILHVTSSFELEGVHWLTAPQPQVLETLRTQLQTHPEPLPEQLELEGQLLQVFREPAASGWQVLVYPVPTAEKEEDDVFSLAFKHASIGMALVSPEGRWLTVNDALCKMLKYSRAELLKRTFQDITHPDDLETDLGYVKLLLEKKIDTYELIKRYITRFGEILWIKLNVSMLTRADGTPEAFVAQIQDVSETLRYQDHLEGINTELESTHKLARVSSFKIDVQARTITFSRSIKGLLGYYPGTLSVSQLSGWFTPESYQAFQKSLEQCLQSNRETEQEVAFLSPAQRRWVCRMFPRQQQGSTELLGMVQDVTKERQQEEKIRDLEARWQLVVESNQDGLWDWDARSEQVYYSSRWKEILGCRPQELPDTEEAWRSRVHPEDLSQVEILFQQHLDGKTENYNAEYRMLHKNGLWIWISERGNVVSRSPQGKPLRVVGTIRDVTRRRASEQALQQAQRDLQATIDHVPAMMGYWDRNLQMRFANQAYLDFFQMTLEEIHGKPMLDVIGEVNYQHNLPHARKALQGEVQHFQRDLITHEGTLMHTQASYIPDVQDGEVQGFFVLFTDVTPLVGLQRQLQESESRYRLIAQNATDMISLQAPDGVFRFVSPYSQTLLGYTSEELVGTKVDDLIFPEDRPTFAARQEWMKGSEKMRVFQYRLVRKDGSTVWAETSAHLIRDPLTGHIMEVQASTRDISERKQDEALLLQALEYSNALTEISRLSERNALPEELAREALTILGQVCRVDWAGVVTLSGTDINTYTCWQSPFVPEDFQALTDQRSLSQASLLWQVMERQQAIYVDDYLHHAQALPEAVEVGVRATALLPLVRLNELQALFFALNRMHQISPWTPQDRALLEAAVRSINTSIERQKYTREMEHAATRDSLTGLLNRRSFHQDLQAEISRAERHQDGFGLLNIDLDGLKKVNDLQGHSRGDQLISSFGHALRAACRREDRVYRLGGDEYMVILASTSDPGALHVVEQAVQDLQQMGFPEAGASVGFAAFPRDGKDAEALMHTADGRMYAHKNQKKQSR</sequence>
<organism evidence="4 5">
    <name type="scientific">Deinococcus roseus</name>
    <dbReference type="NCBI Taxonomy" id="392414"/>
    <lineage>
        <taxon>Bacteria</taxon>
        <taxon>Thermotogati</taxon>
        <taxon>Deinococcota</taxon>
        <taxon>Deinococci</taxon>
        <taxon>Deinococcales</taxon>
        <taxon>Deinococcaceae</taxon>
        <taxon>Deinococcus</taxon>
    </lineage>
</organism>
<evidence type="ECO:0008006" key="6">
    <source>
        <dbReference type="Google" id="ProtNLM"/>
    </source>
</evidence>
<dbReference type="InterPro" id="IPR000160">
    <property type="entry name" value="GGDEF_dom"/>
</dbReference>
<dbReference type="Gene3D" id="3.30.70.270">
    <property type="match status" value="1"/>
</dbReference>
<dbReference type="PROSITE" id="PS50112">
    <property type="entry name" value="PAS"/>
    <property type="match status" value="3"/>
</dbReference>
<dbReference type="SMART" id="SM00065">
    <property type="entry name" value="GAF"/>
    <property type="match status" value="1"/>
</dbReference>
<evidence type="ECO:0000313" key="4">
    <source>
        <dbReference type="EMBL" id="GGJ38876.1"/>
    </source>
</evidence>
<feature type="domain" description="PAS" evidence="1">
    <location>
        <begin position="334"/>
        <end position="406"/>
    </location>
</feature>
<dbReference type="SMART" id="SM00091">
    <property type="entry name" value="PAS"/>
    <property type="match status" value="5"/>
</dbReference>
<comment type="caution">
    <text evidence="4">The sequence shown here is derived from an EMBL/GenBank/DDBJ whole genome shotgun (WGS) entry which is preliminary data.</text>
</comment>
<dbReference type="Pfam" id="PF13426">
    <property type="entry name" value="PAS_9"/>
    <property type="match status" value="1"/>
</dbReference>
<gene>
    <name evidence="4" type="ORF">GCM10008938_26210</name>
</gene>
<dbReference type="InterPro" id="IPR029016">
    <property type="entry name" value="GAF-like_dom_sf"/>
</dbReference>
<dbReference type="InterPro" id="IPR003018">
    <property type="entry name" value="GAF"/>
</dbReference>
<feature type="domain" description="PAS" evidence="1">
    <location>
        <begin position="588"/>
        <end position="644"/>
    </location>
</feature>
<dbReference type="InterPro" id="IPR029787">
    <property type="entry name" value="Nucleotide_cyclase"/>
</dbReference>
<name>A0ABQ2D207_9DEIO</name>
<dbReference type="InterPro" id="IPR000014">
    <property type="entry name" value="PAS"/>
</dbReference>
<dbReference type="InterPro" id="IPR043128">
    <property type="entry name" value="Rev_trsase/Diguanyl_cyclase"/>
</dbReference>
<dbReference type="SMART" id="SM00086">
    <property type="entry name" value="PAC"/>
    <property type="match status" value="4"/>
</dbReference>
<dbReference type="PANTHER" id="PTHR44757:SF2">
    <property type="entry name" value="BIOFILM ARCHITECTURE MAINTENANCE PROTEIN MBAA"/>
    <property type="match status" value="1"/>
</dbReference>
<dbReference type="CDD" id="cd00130">
    <property type="entry name" value="PAS"/>
    <property type="match status" value="4"/>
</dbReference>
<dbReference type="SUPFAM" id="SSF55785">
    <property type="entry name" value="PYP-like sensor domain (PAS domain)"/>
    <property type="match status" value="5"/>
</dbReference>
<dbReference type="Pfam" id="PF08448">
    <property type="entry name" value="PAS_4"/>
    <property type="match status" value="1"/>
</dbReference>
<dbReference type="InterPro" id="IPR013656">
    <property type="entry name" value="PAS_4"/>
</dbReference>
<feature type="domain" description="PAC" evidence="2">
    <location>
        <begin position="410"/>
        <end position="463"/>
    </location>
</feature>
<dbReference type="CDD" id="cd01949">
    <property type="entry name" value="GGDEF"/>
    <property type="match status" value="1"/>
</dbReference>
<dbReference type="Pfam" id="PF00990">
    <property type="entry name" value="GGDEF"/>
    <property type="match status" value="1"/>
</dbReference>
<feature type="domain" description="GGDEF" evidence="3">
    <location>
        <begin position="917"/>
        <end position="1039"/>
    </location>
</feature>
<dbReference type="Pfam" id="PF08447">
    <property type="entry name" value="PAS_3"/>
    <property type="match status" value="2"/>
</dbReference>
<dbReference type="Pfam" id="PF01590">
    <property type="entry name" value="GAF"/>
    <property type="match status" value="1"/>
</dbReference>
<dbReference type="PANTHER" id="PTHR44757">
    <property type="entry name" value="DIGUANYLATE CYCLASE DGCP"/>
    <property type="match status" value="1"/>
</dbReference>
<dbReference type="InterPro" id="IPR035965">
    <property type="entry name" value="PAS-like_dom_sf"/>
</dbReference>
<dbReference type="EMBL" id="BMOD01000009">
    <property type="protein sequence ID" value="GGJ38876.1"/>
    <property type="molecule type" value="Genomic_DNA"/>
</dbReference>
<evidence type="ECO:0000259" key="2">
    <source>
        <dbReference type="PROSITE" id="PS50113"/>
    </source>
</evidence>
<dbReference type="InterPro" id="IPR000700">
    <property type="entry name" value="PAS-assoc_C"/>
</dbReference>
<dbReference type="Proteomes" id="UP000632222">
    <property type="component" value="Unassembled WGS sequence"/>
</dbReference>
<dbReference type="InterPro" id="IPR052155">
    <property type="entry name" value="Biofilm_reg_signaling"/>
</dbReference>
<feature type="domain" description="PAS" evidence="1">
    <location>
        <begin position="85"/>
        <end position="155"/>
    </location>
</feature>
<dbReference type="SMART" id="SM00267">
    <property type="entry name" value="GGDEF"/>
    <property type="match status" value="1"/>
</dbReference>